<dbReference type="GO" id="GO:0006284">
    <property type="term" value="P:base-excision repair"/>
    <property type="evidence" value="ECO:0007669"/>
    <property type="project" value="UniProtKB-UniRule"/>
</dbReference>
<sequence length="405" mass="43812">MDAKRSSVPAKLLHWYDANARILPWRARPCEAADPYRVWLSEVMLQQTTVAAVTPRFREWTARWPTIDALAAATDAEIMAAWAGLGYYARARNLVKAARAVAHDHGGRFPATEAGLRALPGLGAYTAAAVAAIAFGERAVVVDANVERVVARLFAIDTPLPAARPAIRAAADTITPDVRAGDFAQAMMDLGATICTPRRPRCLLCPLREDCRAFAAGDPERLPVKAAKKARPQRHGTIFWLERPVDIPSPTSPGVSARARQSSHHPGLVPGSTVPQTRQPEPMRVGGCRDEPGMTALVSREDQAREIWLVRRPPRGLLGGMRALPTGPWVEAAPALDDAPADTEWRVLPETVAHGFTHFDLTLALAVGRGVPHGEGEWWPLADLEAAGLPTLFAKAARAVMESDR</sequence>
<dbReference type="CDD" id="cd00056">
    <property type="entry name" value="ENDO3c"/>
    <property type="match status" value="1"/>
</dbReference>
<dbReference type="GO" id="GO:0046872">
    <property type="term" value="F:metal ion binding"/>
    <property type="evidence" value="ECO:0007669"/>
    <property type="project" value="UniProtKB-UniRule"/>
</dbReference>
<dbReference type="GO" id="GO:0032357">
    <property type="term" value="F:oxidized purine DNA binding"/>
    <property type="evidence" value="ECO:0007669"/>
    <property type="project" value="TreeGrafter"/>
</dbReference>
<evidence type="ECO:0000256" key="12">
    <source>
        <dbReference type="ARBA" id="ARBA00023204"/>
    </source>
</evidence>
<dbReference type="InterPro" id="IPR023170">
    <property type="entry name" value="HhH_base_excis_C"/>
</dbReference>
<dbReference type="GO" id="GO:0035485">
    <property type="term" value="F:adenine/guanine mispair binding"/>
    <property type="evidence" value="ECO:0007669"/>
    <property type="project" value="TreeGrafter"/>
</dbReference>
<dbReference type="GO" id="GO:0006298">
    <property type="term" value="P:mismatch repair"/>
    <property type="evidence" value="ECO:0007669"/>
    <property type="project" value="TreeGrafter"/>
</dbReference>
<dbReference type="PROSITE" id="PS00764">
    <property type="entry name" value="ENDONUCLEASE_III_1"/>
    <property type="match status" value="1"/>
</dbReference>
<dbReference type="Gene3D" id="1.10.1670.10">
    <property type="entry name" value="Helix-hairpin-Helix base-excision DNA repair enzymes (C-terminal)"/>
    <property type="match status" value="1"/>
</dbReference>
<evidence type="ECO:0000256" key="13">
    <source>
        <dbReference type="ARBA" id="ARBA00023295"/>
    </source>
</evidence>
<dbReference type="EMBL" id="BMIH01000002">
    <property type="protein sequence ID" value="GGB28627.1"/>
    <property type="molecule type" value="Genomic_DNA"/>
</dbReference>
<evidence type="ECO:0000259" key="16">
    <source>
        <dbReference type="SMART" id="SM00478"/>
    </source>
</evidence>
<dbReference type="SUPFAM" id="SSF48150">
    <property type="entry name" value="DNA-glycosylase"/>
    <property type="match status" value="1"/>
</dbReference>
<evidence type="ECO:0000256" key="8">
    <source>
        <dbReference type="ARBA" id="ARBA00022763"/>
    </source>
</evidence>
<keyword evidence="13 14" id="KW-0326">Glycosidase</keyword>
<dbReference type="InterPro" id="IPR004035">
    <property type="entry name" value="Endouclease-III_FeS-bd_BS"/>
</dbReference>
<feature type="region of interest" description="Disordered" evidence="15">
    <location>
        <begin position="250"/>
        <end position="290"/>
    </location>
</feature>
<keyword evidence="11" id="KW-0411">Iron-sulfur</keyword>
<dbReference type="PANTHER" id="PTHR42944:SF1">
    <property type="entry name" value="ADENINE DNA GLYCOSYLASE"/>
    <property type="match status" value="1"/>
</dbReference>
<dbReference type="PANTHER" id="PTHR42944">
    <property type="entry name" value="ADENINE DNA GLYCOSYLASE"/>
    <property type="match status" value="1"/>
</dbReference>
<keyword evidence="8 14" id="KW-0227">DNA damage</keyword>
<dbReference type="SUPFAM" id="SSF55811">
    <property type="entry name" value="Nudix"/>
    <property type="match status" value="1"/>
</dbReference>
<evidence type="ECO:0000256" key="4">
    <source>
        <dbReference type="ARBA" id="ARBA00012045"/>
    </source>
</evidence>
<keyword evidence="18" id="KW-1185">Reference proteome</keyword>
<dbReference type="SMART" id="SM00478">
    <property type="entry name" value="ENDO3c"/>
    <property type="match status" value="1"/>
</dbReference>
<comment type="cofactor">
    <cofactor evidence="14">
        <name>[4Fe-4S] cluster</name>
        <dbReference type="ChEBI" id="CHEBI:49883"/>
    </cofactor>
    <text evidence="14">Binds 1 [4Fe-4S] cluster.</text>
</comment>
<reference evidence="17" key="2">
    <citation type="submission" date="2020-09" db="EMBL/GenBank/DDBJ databases">
        <authorList>
            <person name="Sun Q."/>
            <person name="Zhou Y."/>
        </authorList>
    </citation>
    <scope>NUCLEOTIDE SEQUENCE</scope>
    <source>
        <strain evidence="17">CGMCC 1.15330</strain>
    </source>
</reference>
<organism evidence="17 18">
    <name type="scientific">Sphingomonas metalli</name>
    <dbReference type="NCBI Taxonomy" id="1779358"/>
    <lineage>
        <taxon>Bacteria</taxon>
        <taxon>Pseudomonadati</taxon>
        <taxon>Pseudomonadota</taxon>
        <taxon>Alphaproteobacteria</taxon>
        <taxon>Sphingomonadales</taxon>
        <taxon>Sphingomonadaceae</taxon>
        <taxon>Sphingomonas</taxon>
    </lineage>
</organism>
<evidence type="ECO:0000256" key="5">
    <source>
        <dbReference type="ARBA" id="ARBA00022023"/>
    </source>
</evidence>
<evidence type="ECO:0000256" key="9">
    <source>
        <dbReference type="ARBA" id="ARBA00022801"/>
    </source>
</evidence>
<gene>
    <name evidence="17" type="ORF">GCM10011380_17820</name>
</gene>
<evidence type="ECO:0000313" key="18">
    <source>
        <dbReference type="Proteomes" id="UP000623067"/>
    </source>
</evidence>
<dbReference type="EC" id="3.2.2.31" evidence="4 14"/>
<evidence type="ECO:0000256" key="2">
    <source>
        <dbReference type="ARBA" id="ARBA00002933"/>
    </source>
</evidence>
<keyword evidence="9" id="KW-0378">Hydrolase</keyword>
<evidence type="ECO:0000256" key="10">
    <source>
        <dbReference type="ARBA" id="ARBA00023004"/>
    </source>
</evidence>
<keyword evidence="7" id="KW-0479">Metal-binding</keyword>
<comment type="catalytic activity">
    <reaction evidence="1 14">
        <text>Hydrolyzes free adenine bases from 7,8-dihydro-8-oxoguanine:adenine mismatched double-stranded DNA, leaving an apurinic site.</text>
        <dbReference type="EC" id="3.2.2.31"/>
    </reaction>
</comment>
<evidence type="ECO:0000256" key="7">
    <source>
        <dbReference type="ARBA" id="ARBA00022723"/>
    </source>
</evidence>
<dbReference type="SMART" id="SM00525">
    <property type="entry name" value="FES"/>
    <property type="match status" value="1"/>
</dbReference>
<dbReference type="GO" id="GO:0034039">
    <property type="term" value="F:8-oxo-7,8-dihydroguanine DNA N-glycosylase activity"/>
    <property type="evidence" value="ECO:0007669"/>
    <property type="project" value="TreeGrafter"/>
</dbReference>
<keyword evidence="10 14" id="KW-0408">Iron</keyword>
<dbReference type="CDD" id="cd03431">
    <property type="entry name" value="NUDIX_DNA_Glycosylase_C-MutY"/>
    <property type="match status" value="1"/>
</dbReference>
<name>A0A916T525_9SPHN</name>
<evidence type="ECO:0000256" key="14">
    <source>
        <dbReference type="RuleBase" id="RU365096"/>
    </source>
</evidence>
<comment type="function">
    <text evidence="2">Adenine glycosylase active on G-A mispairs. MutY also corrects error-prone DNA synthesis past GO lesions which are due to the oxidatively damaged form of guanine: 7,8-dihydro-8-oxoguanine (8-oxo-dGTP).</text>
</comment>
<dbReference type="InterPro" id="IPR011257">
    <property type="entry name" value="DNA_glycosylase"/>
</dbReference>
<dbReference type="GO" id="GO:0000701">
    <property type="term" value="F:purine-specific mismatch base pair DNA N-glycosylase activity"/>
    <property type="evidence" value="ECO:0007669"/>
    <property type="project" value="UniProtKB-EC"/>
</dbReference>
<keyword evidence="12" id="KW-0234">DNA repair</keyword>
<comment type="similarity">
    <text evidence="3 14">Belongs to the Nth/MutY family.</text>
</comment>
<accession>A0A916T525</accession>
<dbReference type="InterPro" id="IPR015797">
    <property type="entry name" value="NUDIX_hydrolase-like_dom_sf"/>
</dbReference>
<evidence type="ECO:0000313" key="17">
    <source>
        <dbReference type="EMBL" id="GGB28627.1"/>
    </source>
</evidence>
<dbReference type="Gene3D" id="1.10.340.30">
    <property type="entry name" value="Hypothetical protein, domain 2"/>
    <property type="match status" value="1"/>
</dbReference>
<dbReference type="InterPro" id="IPR029119">
    <property type="entry name" value="MutY_C"/>
</dbReference>
<protein>
    <recommendedName>
        <fullName evidence="5 14">Adenine DNA glycosylase</fullName>
        <ecNumber evidence="4 14">3.2.2.31</ecNumber>
    </recommendedName>
</protein>
<dbReference type="Pfam" id="PF14815">
    <property type="entry name" value="NUDIX_4"/>
    <property type="match status" value="1"/>
</dbReference>
<dbReference type="Gene3D" id="3.90.79.10">
    <property type="entry name" value="Nucleoside Triphosphate Pyrophosphohydrolase"/>
    <property type="match status" value="1"/>
</dbReference>
<dbReference type="Pfam" id="PF00730">
    <property type="entry name" value="HhH-GPD"/>
    <property type="match status" value="1"/>
</dbReference>
<evidence type="ECO:0000256" key="15">
    <source>
        <dbReference type="SAM" id="MobiDB-lite"/>
    </source>
</evidence>
<proteinExistence type="inferred from homology"/>
<evidence type="ECO:0000256" key="11">
    <source>
        <dbReference type="ARBA" id="ARBA00023014"/>
    </source>
</evidence>
<dbReference type="InterPro" id="IPR003265">
    <property type="entry name" value="HhH-GPD_domain"/>
</dbReference>
<dbReference type="AlphaFoldDB" id="A0A916T525"/>
<dbReference type="InterPro" id="IPR044298">
    <property type="entry name" value="MIG/MutY"/>
</dbReference>
<reference evidence="17" key="1">
    <citation type="journal article" date="2014" name="Int. J. Syst. Evol. Microbiol.">
        <title>Complete genome sequence of Corynebacterium casei LMG S-19264T (=DSM 44701T), isolated from a smear-ripened cheese.</title>
        <authorList>
            <consortium name="US DOE Joint Genome Institute (JGI-PGF)"/>
            <person name="Walter F."/>
            <person name="Albersmeier A."/>
            <person name="Kalinowski J."/>
            <person name="Ruckert C."/>
        </authorList>
    </citation>
    <scope>NUCLEOTIDE SEQUENCE</scope>
    <source>
        <strain evidence="17">CGMCC 1.15330</strain>
    </source>
</reference>
<feature type="domain" description="HhH-GPD" evidence="16">
    <location>
        <begin position="44"/>
        <end position="193"/>
    </location>
</feature>
<dbReference type="FunFam" id="1.10.340.30:FF:000002">
    <property type="entry name" value="Adenine DNA glycosylase"/>
    <property type="match status" value="1"/>
</dbReference>
<evidence type="ECO:0000256" key="3">
    <source>
        <dbReference type="ARBA" id="ARBA00008343"/>
    </source>
</evidence>
<dbReference type="InterPro" id="IPR003651">
    <property type="entry name" value="Endonuclease3_FeS-loop_motif"/>
</dbReference>
<evidence type="ECO:0000256" key="1">
    <source>
        <dbReference type="ARBA" id="ARBA00000843"/>
    </source>
</evidence>
<dbReference type="RefSeq" id="WP_229664466.1">
    <property type="nucleotide sequence ID" value="NZ_BMIH01000002.1"/>
</dbReference>
<comment type="caution">
    <text evidence="17">The sequence shown here is derived from an EMBL/GenBank/DDBJ whole genome shotgun (WGS) entry which is preliminary data.</text>
</comment>
<evidence type="ECO:0000256" key="6">
    <source>
        <dbReference type="ARBA" id="ARBA00022485"/>
    </source>
</evidence>
<keyword evidence="6" id="KW-0004">4Fe-4S</keyword>
<dbReference type="GO" id="GO:0051539">
    <property type="term" value="F:4 iron, 4 sulfur cluster binding"/>
    <property type="evidence" value="ECO:0007669"/>
    <property type="project" value="UniProtKB-UniRule"/>
</dbReference>
<dbReference type="Proteomes" id="UP000623067">
    <property type="component" value="Unassembled WGS sequence"/>
</dbReference>